<evidence type="ECO:0000256" key="3">
    <source>
        <dbReference type="ARBA" id="ARBA00022553"/>
    </source>
</evidence>
<dbReference type="HOGENOM" id="CLU_000445_89_3_10"/>
<dbReference type="Gene3D" id="1.10.287.130">
    <property type="match status" value="1"/>
</dbReference>
<organism evidence="8 9">
    <name type="scientific">Spirosoma linguale (strain ATCC 33905 / DSM 74 / LMG 10896 / Claus 1)</name>
    <dbReference type="NCBI Taxonomy" id="504472"/>
    <lineage>
        <taxon>Bacteria</taxon>
        <taxon>Pseudomonadati</taxon>
        <taxon>Bacteroidota</taxon>
        <taxon>Cytophagia</taxon>
        <taxon>Cytophagales</taxon>
        <taxon>Cytophagaceae</taxon>
        <taxon>Spirosoma</taxon>
    </lineage>
</organism>
<dbReference type="InterPro" id="IPR036890">
    <property type="entry name" value="HATPase_C_sf"/>
</dbReference>
<keyword evidence="6" id="KW-0902">Two-component regulatory system</keyword>
<dbReference type="Pfam" id="PF00512">
    <property type="entry name" value="HisKA"/>
    <property type="match status" value="1"/>
</dbReference>
<keyword evidence="9" id="KW-1185">Reference proteome</keyword>
<proteinExistence type="predicted"/>
<sequence length="246" mass="27422">MRLQENLRQQREISSKKSTFVRTASHELRTPISSIYSGLELIELLSENVSDKTLSQKIGFFARQSCQQIKRLNTLISDISTLEKYNSGEIASHFSDFEVVRFCRNIINRIQSENVLNQQIQFTSAIHEQLVNLDSTLLDLCLTNLLGNALKYSTQTKMAVQVILSQTEDGIQLVVKDYGIGISAEELAKVGTYFFRASNSMGVTGSGLGLVFVRLAINLLGGSLEISSELTKGTACILKFPTRIYK</sequence>
<dbReference type="InterPro" id="IPR050736">
    <property type="entry name" value="Sensor_HK_Regulatory"/>
</dbReference>
<dbReference type="SUPFAM" id="SSF55874">
    <property type="entry name" value="ATPase domain of HSP90 chaperone/DNA topoisomerase II/histidine kinase"/>
    <property type="match status" value="1"/>
</dbReference>
<dbReference type="InterPro" id="IPR005467">
    <property type="entry name" value="His_kinase_dom"/>
</dbReference>
<dbReference type="SUPFAM" id="SSF47384">
    <property type="entry name" value="Homodimeric domain of signal transducing histidine kinase"/>
    <property type="match status" value="1"/>
</dbReference>
<dbReference type="InterPro" id="IPR036097">
    <property type="entry name" value="HisK_dim/P_sf"/>
</dbReference>
<evidence type="ECO:0000259" key="7">
    <source>
        <dbReference type="PROSITE" id="PS50109"/>
    </source>
</evidence>
<evidence type="ECO:0000313" key="8">
    <source>
        <dbReference type="EMBL" id="ADB38672.1"/>
    </source>
</evidence>
<keyword evidence="5 8" id="KW-0418">Kinase</keyword>
<comment type="catalytic activity">
    <reaction evidence="1">
        <text>ATP + protein L-histidine = ADP + protein N-phospho-L-histidine.</text>
        <dbReference type="EC" id="2.7.13.3"/>
    </reaction>
</comment>
<dbReference type="STRING" id="504472.Slin_2656"/>
<dbReference type="KEGG" id="sli:Slin_2656"/>
<evidence type="ECO:0000313" key="9">
    <source>
        <dbReference type="Proteomes" id="UP000002028"/>
    </source>
</evidence>
<dbReference type="Pfam" id="PF02518">
    <property type="entry name" value="HATPase_c"/>
    <property type="match status" value="1"/>
</dbReference>
<evidence type="ECO:0000256" key="1">
    <source>
        <dbReference type="ARBA" id="ARBA00000085"/>
    </source>
</evidence>
<dbReference type="EMBL" id="CP001769">
    <property type="protein sequence ID" value="ADB38672.1"/>
    <property type="molecule type" value="Genomic_DNA"/>
</dbReference>
<feature type="domain" description="Histidine kinase" evidence="7">
    <location>
        <begin position="23"/>
        <end position="244"/>
    </location>
</feature>
<dbReference type="PRINTS" id="PR00344">
    <property type="entry name" value="BCTRLSENSOR"/>
</dbReference>
<dbReference type="SMART" id="SM00388">
    <property type="entry name" value="HisKA"/>
    <property type="match status" value="1"/>
</dbReference>
<evidence type="ECO:0000256" key="2">
    <source>
        <dbReference type="ARBA" id="ARBA00012438"/>
    </source>
</evidence>
<dbReference type="PANTHER" id="PTHR43711">
    <property type="entry name" value="TWO-COMPONENT HISTIDINE KINASE"/>
    <property type="match status" value="1"/>
</dbReference>
<evidence type="ECO:0000256" key="5">
    <source>
        <dbReference type="ARBA" id="ARBA00022777"/>
    </source>
</evidence>
<reference evidence="8 9" key="1">
    <citation type="journal article" date="2010" name="Stand. Genomic Sci.">
        <title>Complete genome sequence of Spirosoma linguale type strain (1).</title>
        <authorList>
            <person name="Lail K."/>
            <person name="Sikorski J."/>
            <person name="Saunders E."/>
            <person name="Lapidus A."/>
            <person name="Glavina Del Rio T."/>
            <person name="Copeland A."/>
            <person name="Tice H."/>
            <person name="Cheng J.-F."/>
            <person name="Lucas S."/>
            <person name="Nolan M."/>
            <person name="Bruce D."/>
            <person name="Goodwin L."/>
            <person name="Pitluck S."/>
            <person name="Ivanova N."/>
            <person name="Mavromatis K."/>
            <person name="Ovchinnikova G."/>
            <person name="Pati A."/>
            <person name="Chen A."/>
            <person name="Palaniappan K."/>
            <person name="Land M."/>
            <person name="Hauser L."/>
            <person name="Chang Y.-J."/>
            <person name="Jeffries C.D."/>
            <person name="Chain P."/>
            <person name="Brettin T."/>
            <person name="Detter J.C."/>
            <person name="Schuetze A."/>
            <person name="Rohde M."/>
            <person name="Tindall B.J."/>
            <person name="Goeker M."/>
            <person name="Bristow J."/>
            <person name="Eisen J.A."/>
            <person name="Markowitz V."/>
            <person name="Hugenholtz P."/>
            <person name="Kyrpides N.C."/>
            <person name="Klenk H.-P."/>
            <person name="Chen F."/>
        </authorList>
    </citation>
    <scope>NUCLEOTIDE SEQUENCE [LARGE SCALE GENOMIC DNA]</scope>
    <source>
        <strain evidence="9">ATCC 33905 / DSM 74 / LMG 10896 / Claus 1</strain>
    </source>
</reference>
<dbReference type="eggNOG" id="COG2205">
    <property type="taxonomic scope" value="Bacteria"/>
</dbReference>
<keyword evidence="3" id="KW-0597">Phosphoprotein</keyword>
<gene>
    <name evidence="8" type="ordered locus">Slin_2656</name>
</gene>
<dbReference type="GO" id="GO:0000155">
    <property type="term" value="F:phosphorelay sensor kinase activity"/>
    <property type="evidence" value="ECO:0007669"/>
    <property type="project" value="InterPro"/>
</dbReference>
<accession>D2QI88</accession>
<evidence type="ECO:0000256" key="6">
    <source>
        <dbReference type="ARBA" id="ARBA00023012"/>
    </source>
</evidence>
<dbReference type="InterPro" id="IPR003594">
    <property type="entry name" value="HATPase_dom"/>
</dbReference>
<dbReference type="PANTHER" id="PTHR43711:SF26">
    <property type="entry name" value="SENSOR HISTIDINE KINASE RCSC"/>
    <property type="match status" value="1"/>
</dbReference>
<dbReference type="CDD" id="cd00082">
    <property type="entry name" value="HisKA"/>
    <property type="match status" value="1"/>
</dbReference>
<dbReference type="Gene3D" id="3.30.565.10">
    <property type="entry name" value="Histidine kinase-like ATPase, C-terminal domain"/>
    <property type="match status" value="1"/>
</dbReference>
<dbReference type="InterPro" id="IPR004358">
    <property type="entry name" value="Sig_transdc_His_kin-like_C"/>
</dbReference>
<evidence type="ECO:0000256" key="4">
    <source>
        <dbReference type="ARBA" id="ARBA00022679"/>
    </source>
</evidence>
<protein>
    <recommendedName>
        <fullName evidence="2">histidine kinase</fullName>
        <ecNumber evidence="2">2.7.13.3</ecNumber>
    </recommendedName>
</protein>
<keyword evidence="4" id="KW-0808">Transferase</keyword>
<dbReference type="Proteomes" id="UP000002028">
    <property type="component" value="Chromosome"/>
</dbReference>
<dbReference type="PROSITE" id="PS50109">
    <property type="entry name" value="HIS_KIN"/>
    <property type="match status" value="1"/>
</dbReference>
<name>D2QI88_SPILD</name>
<dbReference type="InterPro" id="IPR003661">
    <property type="entry name" value="HisK_dim/P_dom"/>
</dbReference>
<dbReference type="SMART" id="SM00387">
    <property type="entry name" value="HATPase_c"/>
    <property type="match status" value="1"/>
</dbReference>
<dbReference type="EC" id="2.7.13.3" evidence="2"/>
<dbReference type="AlphaFoldDB" id="D2QI88"/>